<evidence type="ECO:0008006" key="2">
    <source>
        <dbReference type="Google" id="ProtNLM"/>
    </source>
</evidence>
<dbReference type="Pfam" id="PF00908">
    <property type="entry name" value="dTDP_sugar_isom"/>
    <property type="match status" value="1"/>
</dbReference>
<name>A0A382J999_9ZZZZ</name>
<protein>
    <recommendedName>
        <fullName evidence="2">Sugar 3,4-ketoisomerase QdtA cupin domain-containing protein</fullName>
    </recommendedName>
</protein>
<reference evidence="1" key="1">
    <citation type="submission" date="2018-05" db="EMBL/GenBank/DDBJ databases">
        <authorList>
            <person name="Lanie J.A."/>
            <person name="Ng W.-L."/>
            <person name="Kazmierczak K.M."/>
            <person name="Andrzejewski T.M."/>
            <person name="Davidsen T.M."/>
            <person name="Wayne K.J."/>
            <person name="Tettelin H."/>
            <person name="Glass J.I."/>
            <person name="Rusch D."/>
            <person name="Podicherti R."/>
            <person name="Tsui H.-C.T."/>
            <person name="Winkler M.E."/>
        </authorList>
    </citation>
    <scope>NUCLEOTIDE SEQUENCE</scope>
</reference>
<dbReference type="GO" id="GO:0019305">
    <property type="term" value="P:dTDP-rhamnose biosynthetic process"/>
    <property type="evidence" value="ECO:0007669"/>
    <property type="project" value="TreeGrafter"/>
</dbReference>
<dbReference type="EMBL" id="UINC01072845">
    <property type="protein sequence ID" value="SVC08774.1"/>
    <property type="molecule type" value="Genomic_DNA"/>
</dbReference>
<dbReference type="SUPFAM" id="SSF51182">
    <property type="entry name" value="RmlC-like cupins"/>
    <property type="match status" value="1"/>
</dbReference>
<gene>
    <name evidence="1" type="ORF">METZ01_LOCUS261628</name>
</gene>
<accession>A0A382J999</accession>
<dbReference type="InterPro" id="IPR011051">
    <property type="entry name" value="RmlC_Cupin_sf"/>
</dbReference>
<dbReference type="GO" id="GO:0000271">
    <property type="term" value="P:polysaccharide biosynthetic process"/>
    <property type="evidence" value="ECO:0007669"/>
    <property type="project" value="TreeGrafter"/>
</dbReference>
<sequence length="153" mass="17192">MKSNNIEKGSLNGVELIQIKNFQDSHGILSVLVSQGRTDAPNAKEIGEVYLVSVPRSNTTRASHKHKHLDEFFVIIEGSAKFFLLDDRKDSSTCGKKESFTLNSETKNALFIPRGIYHAFVTLTDDTKCLAISNRPFDQENPDTYKIEISKIM</sequence>
<dbReference type="GO" id="GO:0008830">
    <property type="term" value="F:dTDP-4-dehydrorhamnose 3,5-epimerase activity"/>
    <property type="evidence" value="ECO:0007669"/>
    <property type="project" value="InterPro"/>
</dbReference>
<dbReference type="PANTHER" id="PTHR21047">
    <property type="entry name" value="DTDP-6-DEOXY-D-GLUCOSE-3,5 EPIMERASE"/>
    <property type="match status" value="1"/>
</dbReference>
<dbReference type="AlphaFoldDB" id="A0A382J999"/>
<dbReference type="Gene3D" id="2.60.120.10">
    <property type="entry name" value="Jelly Rolls"/>
    <property type="match status" value="1"/>
</dbReference>
<proteinExistence type="predicted"/>
<organism evidence="1">
    <name type="scientific">marine metagenome</name>
    <dbReference type="NCBI Taxonomy" id="408172"/>
    <lineage>
        <taxon>unclassified sequences</taxon>
        <taxon>metagenomes</taxon>
        <taxon>ecological metagenomes</taxon>
    </lineage>
</organism>
<dbReference type="InterPro" id="IPR014710">
    <property type="entry name" value="RmlC-like_jellyroll"/>
</dbReference>
<dbReference type="InterPro" id="IPR000888">
    <property type="entry name" value="RmlC-like"/>
</dbReference>
<dbReference type="GO" id="GO:0005829">
    <property type="term" value="C:cytosol"/>
    <property type="evidence" value="ECO:0007669"/>
    <property type="project" value="TreeGrafter"/>
</dbReference>
<evidence type="ECO:0000313" key="1">
    <source>
        <dbReference type="EMBL" id="SVC08774.1"/>
    </source>
</evidence>
<dbReference type="PANTHER" id="PTHR21047:SF2">
    <property type="entry name" value="THYMIDINE DIPHOSPHO-4-KETO-RHAMNOSE 3,5-EPIMERASE"/>
    <property type="match status" value="1"/>
</dbReference>